<sequence>MIFGCRCAVPLAGLVLVLWNTGCARETTRPPVAQVRIALSPTPSTGGPSHPVALVVRVTNAGATRVWHCEGCGCGNGIHVTVLGPDGQTVALHDPNAIGPACPDGEVPLLRGGALEAHEAFTGTLFERDSHSAPSPTYPAPAGTYMAIAGFSYTTVPGAEGISVERRATFVWKP</sequence>
<protein>
    <recommendedName>
        <fullName evidence="4">DUF4232 domain-containing protein</fullName>
    </recommendedName>
</protein>
<accession>A0A538SF84</accession>
<proteinExistence type="predicted"/>
<gene>
    <name evidence="2" type="ORF">E6K73_08815</name>
</gene>
<organism evidence="2 3">
    <name type="scientific">Eiseniibacteriota bacterium</name>
    <dbReference type="NCBI Taxonomy" id="2212470"/>
    <lineage>
        <taxon>Bacteria</taxon>
        <taxon>Candidatus Eiseniibacteriota</taxon>
    </lineage>
</organism>
<evidence type="ECO:0008006" key="4">
    <source>
        <dbReference type="Google" id="ProtNLM"/>
    </source>
</evidence>
<dbReference type="AlphaFoldDB" id="A0A538SF84"/>
<evidence type="ECO:0000313" key="2">
    <source>
        <dbReference type="EMBL" id="TMQ50033.1"/>
    </source>
</evidence>
<dbReference type="Proteomes" id="UP000320184">
    <property type="component" value="Unassembled WGS sequence"/>
</dbReference>
<comment type="caution">
    <text evidence="2">The sequence shown here is derived from an EMBL/GenBank/DDBJ whole genome shotgun (WGS) entry which is preliminary data.</text>
</comment>
<name>A0A538SF84_UNCEI</name>
<feature type="chain" id="PRO_5021852274" description="DUF4232 domain-containing protein" evidence="1">
    <location>
        <begin position="25"/>
        <end position="174"/>
    </location>
</feature>
<keyword evidence="1" id="KW-0732">Signal</keyword>
<evidence type="ECO:0000256" key="1">
    <source>
        <dbReference type="SAM" id="SignalP"/>
    </source>
</evidence>
<feature type="signal peptide" evidence="1">
    <location>
        <begin position="1"/>
        <end position="24"/>
    </location>
</feature>
<evidence type="ECO:0000313" key="3">
    <source>
        <dbReference type="Proteomes" id="UP000320184"/>
    </source>
</evidence>
<reference evidence="2 3" key="1">
    <citation type="journal article" date="2019" name="Nat. Microbiol.">
        <title>Mediterranean grassland soil C-N compound turnover is dependent on rainfall and depth, and is mediated by genomically divergent microorganisms.</title>
        <authorList>
            <person name="Diamond S."/>
            <person name="Andeer P.F."/>
            <person name="Li Z."/>
            <person name="Crits-Christoph A."/>
            <person name="Burstein D."/>
            <person name="Anantharaman K."/>
            <person name="Lane K.R."/>
            <person name="Thomas B.C."/>
            <person name="Pan C."/>
            <person name="Northen T.R."/>
            <person name="Banfield J.F."/>
        </authorList>
    </citation>
    <scope>NUCLEOTIDE SEQUENCE [LARGE SCALE GENOMIC DNA]</scope>
    <source>
        <strain evidence="2">WS_3</strain>
    </source>
</reference>
<dbReference type="EMBL" id="VBOT01000108">
    <property type="protein sequence ID" value="TMQ50033.1"/>
    <property type="molecule type" value="Genomic_DNA"/>
</dbReference>